<dbReference type="InterPro" id="IPR015947">
    <property type="entry name" value="PUA-like_sf"/>
</dbReference>
<dbReference type="PANTHER" id="PTHR43654">
    <property type="entry name" value="GLUTAMATE 5-KINASE"/>
    <property type="match status" value="1"/>
</dbReference>
<keyword evidence="6 8" id="KW-0418">Kinase</keyword>
<feature type="domain" description="PUA" evidence="9">
    <location>
        <begin position="294"/>
        <end position="376"/>
    </location>
</feature>
<dbReference type="InterPro" id="IPR041739">
    <property type="entry name" value="G5K_ProB"/>
</dbReference>
<dbReference type="InterPro" id="IPR036393">
    <property type="entry name" value="AceGlu_kinase-like_sf"/>
</dbReference>
<dbReference type="InterPro" id="IPR011529">
    <property type="entry name" value="Glu_5kinase"/>
</dbReference>
<organism evidence="10 11">
    <name type="scientific">Rhodothalassium salexigens DSM 2132</name>
    <dbReference type="NCBI Taxonomy" id="1188247"/>
    <lineage>
        <taxon>Bacteria</taxon>
        <taxon>Pseudomonadati</taxon>
        <taxon>Pseudomonadota</taxon>
        <taxon>Alphaproteobacteria</taxon>
        <taxon>Rhodothalassiales</taxon>
        <taxon>Rhodothalassiaceae</taxon>
        <taxon>Rhodothalassium</taxon>
    </lineage>
</organism>
<comment type="similarity">
    <text evidence="8">Belongs to the glutamate 5-kinase family.</text>
</comment>
<keyword evidence="7 8" id="KW-0067">ATP-binding</keyword>
<comment type="pathway">
    <text evidence="8">Amino-acid biosynthesis; L-proline biosynthesis; L-glutamate 5-semialdehyde from L-glutamate: step 1/2.</text>
</comment>
<feature type="binding site" evidence="8">
    <location>
        <position position="166"/>
    </location>
    <ligand>
        <name>substrate</name>
    </ligand>
</feature>
<evidence type="ECO:0000256" key="1">
    <source>
        <dbReference type="ARBA" id="ARBA00022490"/>
    </source>
</evidence>
<feature type="binding site" evidence="8">
    <location>
        <begin position="229"/>
        <end position="235"/>
    </location>
    <ligand>
        <name>ATP</name>
        <dbReference type="ChEBI" id="CHEBI:30616"/>
    </ligand>
</feature>
<dbReference type="GO" id="GO:0005524">
    <property type="term" value="F:ATP binding"/>
    <property type="evidence" value="ECO:0007669"/>
    <property type="project" value="UniProtKB-KW"/>
</dbReference>
<dbReference type="PRINTS" id="PR00474">
    <property type="entry name" value="GLU5KINASE"/>
</dbReference>
<dbReference type="GO" id="GO:0003723">
    <property type="term" value="F:RNA binding"/>
    <property type="evidence" value="ECO:0007669"/>
    <property type="project" value="InterPro"/>
</dbReference>
<evidence type="ECO:0000313" key="10">
    <source>
        <dbReference type="EMBL" id="TCP36478.1"/>
    </source>
</evidence>
<feature type="binding site" evidence="8">
    <location>
        <position position="154"/>
    </location>
    <ligand>
        <name>substrate</name>
    </ligand>
</feature>
<evidence type="ECO:0000313" key="11">
    <source>
        <dbReference type="Proteomes" id="UP000295399"/>
    </source>
</evidence>
<dbReference type="NCBIfam" id="TIGR01027">
    <property type="entry name" value="proB"/>
    <property type="match status" value="1"/>
</dbReference>
<comment type="subcellular location">
    <subcellularLocation>
        <location evidence="8">Cytoplasm</location>
    </subcellularLocation>
</comment>
<comment type="catalytic activity">
    <reaction evidence="8">
        <text>L-glutamate + ATP = L-glutamyl 5-phosphate + ADP</text>
        <dbReference type="Rhea" id="RHEA:14877"/>
        <dbReference type="ChEBI" id="CHEBI:29985"/>
        <dbReference type="ChEBI" id="CHEBI:30616"/>
        <dbReference type="ChEBI" id="CHEBI:58274"/>
        <dbReference type="ChEBI" id="CHEBI:456216"/>
        <dbReference type="EC" id="2.7.2.11"/>
    </reaction>
</comment>
<dbReference type="SUPFAM" id="SSF88697">
    <property type="entry name" value="PUA domain-like"/>
    <property type="match status" value="1"/>
</dbReference>
<dbReference type="EMBL" id="SLXO01000003">
    <property type="protein sequence ID" value="TCP36478.1"/>
    <property type="molecule type" value="Genomic_DNA"/>
</dbReference>
<dbReference type="PROSITE" id="PS50890">
    <property type="entry name" value="PUA"/>
    <property type="match status" value="1"/>
</dbReference>
<feature type="binding site" evidence="8">
    <location>
        <position position="14"/>
    </location>
    <ligand>
        <name>ATP</name>
        <dbReference type="ChEBI" id="CHEBI:30616"/>
    </ligand>
</feature>
<feature type="binding site" evidence="8">
    <location>
        <position position="52"/>
    </location>
    <ligand>
        <name>substrate</name>
    </ligand>
</feature>
<dbReference type="PROSITE" id="PS00902">
    <property type="entry name" value="GLUTAMATE_5_KINASE"/>
    <property type="match status" value="1"/>
</dbReference>
<keyword evidence="3 8" id="KW-0641">Proline biosynthesis</keyword>
<dbReference type="InterPro" id="IPR001048">
    <property type="entry name" value="Asp/Glu/Uridylate_kinase"/>
</dbReference>
<evidence type="ECO:0000256" key="6">
    <source>
        <dbReference type="ARBA" id="ARBA00022777"/>
    </source>
</evidence>
<dbReference type="SUPFAM" id="SSF53633">
    <property type="entry name" value="Carbamate kinase-like"/>
    <property type="match status" value="1"/>
</dbReference>
<sequence>MVAGLTGLDTCVVKVGSSLLVAGADGGPRGPWLDALAQDLVGRARRLVIVTSGAIALGRTALGLDRRPASLAEAQAAAAAGQIRLALAWSAAFAGDTGDDTGGAPHRRAGHRRTTAQVLLTLADLDDRRRYLNARDTLDALLGAGLVPVVNENDTVATDEIRFGDNDRLAARVAQVVGADLLVLLSDVDGLMDADPRRHPDARLIERVAVVDDRLRALAGPTGATGVGTGGMATKLDAADIATRSGTTVLLTSGLADRPLARYEATGRGTLFAPQENGLATRKQWLRGLQGVRGTLSVDAGAVRALDRGASLLPAGVTRVDGRFERGDPVRVAGPDGRALGQGLAGYGAADAAAIAGQRQDQIAQTLGYPARGPMIHRNDLVLFHPLRGTDP</sequence>
<dbReference type="PANTHER" id="PTHR43654:SF1">
    <property type="entry name" value="ISOPENTENYL PHOSPHATE KINASE"/>
    <property type="match status" value="1"/>
</dbReference>
<keyword evidence="11" id="KW-1185">Reference proteome</keyword>
<keyword evidence="1 8" id="KW-0963">Cytoplasm</keyword>
<dbReference type="PIRSF" id="PIRSF000729">
    <property type="entry name" value="GK"/>
    <property type="match status" value="1"/>
</dbReference>
<evidence type="ECO:0000259" key="9">
    <source>
        <dbReference type="SMART" id="SM00359"/>
    </source>
</evidence>
<dbReference type="FunCoup" id="A0A4R2PNX3">
    <property type="interactions" value="411"/>
</dbReference>
<dbReference type="GO" id="GO:0055129">
    <property type="term" value="P:L-proline biosynthetic process"/>
    <property type="evidence" value="ECO:0007669"/>
    <property type="project" value="UniProtKB-UniRule"/>
</dbReference>
<dbReference type="UniPathway" id="UPA00098">
    <property type="reaction ID" value="UER00359"/>
</dbReference>
<dbReference type="CDD" id="cd04242">
    <property type="entry name" value="AAK_G5K_ProB"/>
    <property type="match status" value="1"/>
</dbReference>
<dbReference type="RefSeq" id="WP_132708004.1">
    <property type="nucleotide sequence ID" value="NZ_JACIGF010000003.1"/>
</dbReference>
<evidence type="ECO:0000256" key="3">
    <source>
        <dbReference type="ARBA" id="ARBA00022650"/>
    </source>
</evidence>
<accession>A0A4R2PNX3</accession>
<dbReference type="Gene3D" id="3.40.1160.10">
    <property type="entry name" value="Acetylglutamate kinase-like"/>
    <property type="match status" value="2"/>
</dbReference>
<dbReference type="OrthoDB" id="9804434at2"/>
<keyword evidence="4 8" id="KW-0808">Transferase</keyword>
<evidence type="ECO:0000256" key="8">
    <source>
        <dbReference type="HAMAP-Rule" id="MF_00456"/>
    </source>
</evidence>
<comment type="caution">
    <text evidence="10">The sequence shown here is derived from an EMBL/GenBank/DDBJ whole genome shotgun (WGS) entry which is preliminary data.</text>
</comment>
<dbReference type="InterPro" id="IPR019797">
    <property type="entry name" value="Glutamate_5-kinase_CS"/>
</dbReference>
<dbReference type="GO" id="GO:0005829">
    <property type="term" value="C:cytosol"/>
    <property type="evidence" value="ECO:0007669"/>
    <property type="project" value="TreeGrafter"/>
</dbReference>
<dbReference type="Gene3D" id="2.30.130.10">
    <property type="entry name" value="PUA domain"/>
    <property type="match status" value="1"/>
</dbReference>
<reference evidence="10 11" key="1">
    <citation type="submission" date="2019-03" db="EMBL/GenBank/DDBJ databases">
        <title>Genomic Encyclopedia of Type Strains, Phase IV (KMG-IV): sequencing the most valuable type-strain genomes for metagenomic binning, comparative biology and taxonomic classification.</title>
        <authorList>
            <person name="Goeker M."/>
        </authorList>
    </citation>
    <scope>NUCLEOTIDE SEQUENCE [LARGE SCALE GENOMIC DNA]</scope>
    <source>
        <strain evidence="10 11">DSM 2132</strain>
    </source>
</reference>
<dbReference type="Pfam" id="PF01472">
    <property type="entry name" value="PUA"/>
    <property type="match status" value="1"/>
</dbReference>
<dbReference type="InterPro" id="IPR036974">
    <property type="entry name" value="PUA_sf"/>
</dbReference>
<dbReference type="InterPro" id="IPR005715">
    <property type="entry name" value="Glu_5kinase/COase_Synthase"/>
</dbReference>
<dbReference type="InterPro" id="IPR001057">
    <property type="entry name" value="Glu/AcGlu_kinase"/>
</dbReference>
<gene>
    <name evidence="8" type="primary">proB</name>
    <name evidence="10" type="ORF">EV659_103370</name>
</gene>
<dbReference type="Proteomes" id="UP000295399">
    <property type="component" value="Unassembled WGS sequence"/>
</dbReference>
<evidence type="ECO:0000256" key="4">
    <source>
        <dbReference type="ARBA" id="ARBA00022679"/>
    </source>
</evidence>
<dbReference type="GO" id="GO:0004349">
    <property type="term" value="F:glutamate 5-kinase activity"/>
    <property type="evidence" value="ECO:0007669"/>
    <property type="project" value="UniProtKB-UniRule"/>
</dbReference>
<name>A0A4R2PNX3_RHOSA</name>
<dbReference type="InParanoid" id="A0A4R2PNX3"/>
<evidence type="ECO:0000256" key="7">
    <source>
        <dbReference type="ARBA" id="ARBA00022840"/>
    </source>
</evidence>
<evidence type="ECO:0000256" key="2">
    <source>
        <dbReference type="ARBA" id="ARBA00022605"/>
    </source>
</evidence>
<keyword evidence="5 8" id="KW-0547">Nucleotide-binding</keyword>
<keyword evidence="2 8" id="KW-0028">Amino-acid biosynthesis</keyword>
<dbReference type="Pfam" id="PF00696">
    <property type="entry name" value="AA_kinase"/>
    <property type="match status" value="1"/>
</dbReference>
<dbReference type="FunFam" id="3.40.1160.10:FF:000006">
    <property type="entry name" value="Glutamate 5-kinase"/>
    <property type="match status" value="1"/>
</dbReference>
<dbReference type="SMART" id="SM00359">
    <property type="entry name" value="PUA"/>
    <property type="match status" value="1"/>
</dbReference>
<dbReference type="AlphaFoldDB" id="A0A4R2PNX3"/>
<dbReference type="EC" id="2.7.2.11" evidence="8"/>
<dbReference type="HAMAP" id="MF_00456">
    <property type="entry name" value="ProB"/>
    <property type="match status" value="1"/>
</dbReference>
<protein>
    <recommendedName>
        <fullName evidence="8">Glutamate 5-kinase</fullName>
        <ecNumber evidence="8">2.7.2.11</ecNumber>
    </recommendedName>
    <alternativeName>
        <fullName evidence="8">Gamma-glutamyl kinase</fullName>
        <shortName evidence="8">GK</shortName>
    </alternativeName>
</protein>
<evidence type="ECO:0000256" key="5">
    <source>
        <dbReference type="ARBA" id="ARBA00022741"/>
    </source>
</evidence>
<proteinExistence type="inferred from homology"/>
<dbReference type="CDD" id="cd21157">
    <property type="entry name" value="PUA_G5K"/>
    <property type="match status" value="1"/>
</dbReference>
<comment type="function">
    <text evidence="8">Catalyzes the transfer of a phosphate group to glutamate to form L-glutamate 5-phosphate.</text>
</comment>
<dbReference type="InterPro" id="IPR002478">
    <property type="entry name" value="PUA"/>
</dbReference>
<feature type="binding site" evidence="8">
    <location>
        <begin position="186"/>
        <end position="187"/>
    </location>
    <ligand>
        <name>ATP</name>
        <dbReference type="ChEBI" id="CHEBI:30616"/>
    </ligand>
</feature>